<reference evidence="1 2" key="1">
    <citation type="submission" date="2017-11" db="EMBL/GenBank/DDBJ databases">
        <title>De-novo sequencing of pomegranate (Punica granatum L.) genome.</title>
        <authorList>
            <person name="Akparov Z."/>
            <person name="Amiraslanov A."/>
            <person name="Hajiyeva S."/>
            <person name="Abbasov M."/>
            <person name="Kaur K."/>
            <person name="Hamwieh A."/>
            <person name="Solovyev V."/>
            <person name="Salamov A."/>
            <person name="Braich B."/>
            <person name="Kosarev P."/>
            <person name="Mahmoud A."/>
            <person name="Hajiyev E."/>
            <person name="Babayeva S."/>
            <person name="Izzatullayeva V."/>
            <person name="Mammadov A."/>
            <person name="Mammadov A."/>
            <person name="Sharifova S."/>
            <person name="Ojaghi J."/>
            <person name="Eynullazada K."/>
            <person name="Bayramov B."/>
            <person name="Abdulazimova A."/>
            <person name="Shahmuradov I."/>
        </authorList>
    </citation>
    <scope>NUCLEOTIDE SEQUENCE [LARGE SCALE GENOMIC DNA]</scope>
    <source>
        <strain evidence="2">cv. AG2017</strain>
        <tissue evidence="1">Leaf</tissue>
    </source>
</reference>
<dbReference type="AlphaFoldDB" id="A0A2I0K6L1"/>
<comment type="caution">
    <text evidence="1">The sequence shown here is derived from an EMBL/GenBank/DDBJ whole genome shotgun (WGS) entry which is preliminary data.</text>
</comment>
<proteinExistence type="predicted"/>
<keyword evidence="2" id="KW-1185">Reference proteome</keyword>
<name>A0A2I0K6L1_PUNGR</name>
<accession>A0A2I0K6L1</accession>
<dbReference type="Proteomes" id="UP000233551">
    <property type="component" value="Unassembled WGS sequence"/>
</dbReference>
<evidence type="ECO:0000313" key="1">
    <source>
        <dbReference type="EMBL" id="PKI63790.1"/>
    </source>
</evidence>
<sequence>MVAGAPNVLIDDEKMPVQGMAVAWVKGHISMANHFGSSTSRNALPISSIVVYLCVFEMDCDYAQSSVKVFRSEDHGTANVTLRIGRVESPSGVSLTG</sequence>
<organism evidence="1 2">
    <name type="scientific">Punica granatum</name>
    <name type="common">Pomegranate</name>
    <dbReference type="NCBI Taxonomy" id="22663"/>
    <lineage>
        <taxon>Eukaryota</taxon>
        <taxon>Viridiplantae</taxon>
        <taxon>Streptophyta</taxon>
        <taxon>Embryophyta</taxon>
        <taxon>Tracheophyta</taxon>
        <taxon>Spermatophyta</taxon>
        <taxon>Magnoliopsida</taxon>
        <taxon>eudicotyledons</taxon>
        <taxon>Gunneridae</taxon>
        <taxon>Pentapetalae</taxon>
        <taxon>rosids</taxon>
        <taxon>malvids</taxon>
        <taxon>Myrtales</taxon>
        <taxon>Lythraceae</taxon>
        <taxon>Punica</taxon>
    </lineage>
</organism>
<evidence type="ECO:0000313" key="2">
    <source>
        <dbReference type="Proteomes" id="UP000233551"/>
    </source>
</evidence>
<gene>
    <name evidence="1" type="ORF">CRG98_015774</name>
</gene>
<dbReference type="EMBL" id="PGOL01000868">
    <property type="protein sequence ID" value="PKI63790.1"/>
    <property type="molecule type" value="Genomic_DNA"/>
</dbReference>
<protein>
    <submittedName>
        <fullName evidence="1">Uncharacterized protein</fullName>
    </submittedName>
</protein>